<proteinExistence type="predicted"/>
<keyword evidence="1" id="KW-0472">Membrane</keyword>
<feature type="transmembrane region" description="Helical" evidence="1">
    <location>
        <begin position="21"/>
        <end position="46"/>
    </location>
</feature>
<evidence type="ECO:0008006" key="4">
    <source>
        <dbReference type="Google" id="ProtNLM"/>
    </source>
</evidence>
<keyword evidence="1" id="KW-0812">Transmembrane</keyword>
<evidence type="ECO:0000256" key="1">
    <source>
        <dbReference type="SAM" id="Phobius"/>
    </source>
</evidence>
<organism evidence="2 3">
    <name type="scientific">Bdellovibrio bacteriovorus</name>
    <dbReference type="NCBI Taxonomy" id="959"/>
    <lineage>
        <taxon>Bacteria</taxon>
        <taxon>Pseudomonadati</taxon>
        <taxon>Bdellovibrionota</taxon>
        <taxon>Bdellovibrionia</taxon>
        <taxon>Bdellovibrionales</taxon>
        <taxon>Pseudobdellovibrionaceae</taxon>
        <taxon>Bdellovibrio</taxon>
    </lineage>
</organism>
<dbReference type="AlphaFoldDB" id="A0A150WJ44"/>
<dbReference type="EMBL" id="LUKE01000003">
    <property type="protein sequence ID" value="KYG63704.1"/>
    <property type="molecule type" value="Genomic_DNA"/>
</dbReference>
<dbReference type="RefSeq" id="WP_061835598.1">
    <property type="nucleotide sequence ID" value="NZ_LUKE01000003.1"/>
</dbReference>
<dbReference type="Gene3D" id="6.10.340.10">
    <property type="match status" value="1"/>
</dbReference>
<sequence>MEKNKPDGRNLKSLFVRPGAQFKIFFLAAGLGQLILSLTFISYLYFIDYLITSGFEISGTDPGSMSFLDSLFWMRIVIVVMTAIILGVSFIILTLMTYRIYGPTVPILRMIESLKQGQYGQTRHLRKSDELKNVMEGLNELSIELKKRHP</sequence>
<evidence type="ECO:0000313" key="2">
    <source>
        <dbReference type="EMBL" id="KYG63704.1"/>
    </source>
</evidence>
<reference evidence="2 3" key="1">
    <citation type="submission" date="2016-03" db="EMBL/GenBank/DDBJ databases">
        <authorList>
            <person name="Ploux O."/>
        </authorList>
    </citation>
    <scope>NUCLEOTIDE SEQUENCE [LARGE SCALE GENOMIC DNA]</scope>
    <source>
        <strain evidence="2 3">R0</strain>
    </source>
</reference>
<keyword evidence="1" id="KW-1133">Transmembrane helix</keyword>
<accession>A0A150WJ44</accession>
<dbReference type="Proteomes" id="UP000075320">
    <property type="component" value="Unassembled WGS sequence"/>
</dbReference>
<comment type="caution">
    <text evidence="2">The sequence shown here is derived from an EMBL/GenBank/DDBJ whole genome shotgun (WGS) entry which is preliminary data.</text>
</comment>
<keyword evidence="3" id="KW-1185">Reference proteome</keyword>
<feature type="transmembrane region" description="Helical" evidence="1">
    <location>
        <begin position="72"/>
        <end position="101"/>
    </location>
</feature>
<name>A0A150WJ44_BDEBC</name>
<evidence type="ECO:0000313" key="3">
    <source>
        <dbReference type="Proteomes" id="UP000075320"/>
    </source>
</evidence>
<protein>
    <recommendedName>
        <fullName evidence="4">HAMP domain-containing protein</fullName>
    </recommendedName>
</protein>
<gene>
    <name evidence="2" type="ORF">AZI86_12810</name>
</gene>